<comment type="caution">
    <text evidence="1">The sequence shown here is derived from an EMBL/GenBank/DDBJ whole genome shotgun (WGS) entry which is preliminary data.</text>
</comment>
<organism evidence="1 2">
    <name type="scientific">Corchorus capsularis</name>
    <name type="common">Jute</name>
    <dbReference type="NCBI Taxonomy" id="210143"/>
    <lineage>
        <taxon>Eukaryota</taxon>
        <taxon>Viridiplantae</taxon>
        <taxon>Streptophyta</taxon>
        <taxon>Embryophyta</taxon>
        <taxon>Tracheophyta</taxon>
        <taxon>Spermatophyta</taxon>
        <taxon>Magnoliopsida</taxon>
        <taxon>eudicotyledons</taxon>
        <taxon>Gunneridae</taxon>
        <taxon>Pentapetalae</taxon>
        <taxon>rosids</taxon>
        <taxon>malvids</taxon>
        <taxon>Malvales</taxon>
        <taxon>Malvaceae</taxon>
        <taxon>Grewioideae</taxon>
        <taxon>Apeibeae</taxon>
        <taxon>Corchorus</taxon>
    </lineage>
</organism>
<name>A0A1R3HVL8_COCAP</name>
<keyword evidence="2" id="KW-1185">Reference proteome</keyword>
<dbReference type="Gramene" id="OMO74409">
    <property type="protein sequence ID" value="OMO74409"/>
    <property type="gene ID" value="CCACVL1_16734"/>
</dbReference>
<evidence type="ECO:0000313" key="1">
    <source>
        <dbReference type="EMBL" id="OMO74409.1"/>
    </source>
</evidence>
<dbReference type="AlphaFoldDB" id="A0A1R3HVL8"/>
<evidence type="ECO:0000313" key="2">
    <source>
        <dbReference type="Proteomes" id="UP000188268"/>
    </source>
</evidence>
<protein>
    <submittedName>
        <fullName evidence="1">Uncharacterized protein</fullName>
    </submittedName>
</protein>
<dbReference type="EMBL" id="AWWV01011110">
    <property type="protein sequence ID" value="OMO74409.1"/>
    <property type="molecule type" value="Genomic_DNA"/>
</dbReference>
<dbReference type="Proteomes" id="UP000188268">
    <property type="component" value="Unassembled WGS sequence"/>
</dbReference>
<dbReference type="OrthoDB" id="1016106at2759"/>
<accession>A0A1R3HVL8</accession>
<gene>
    <name evidence="1" type="ORF">CCACVL1_16734</name>
</gene>
<proteinExistence type="predicted"/>
<reference evidence="1 2" key="1">
    <citation type="submission" date="2013-09" db="EMBL/GenBank/DDBJ databases">
        <title>Corchorus capsularis genome sequencing.</title>
        <authorList>
            <person name="Alam M."/>
            <person name="Haque M.S."/>
            <person name="Islam M.S."/>
            <person name="Emdad E.M."/>
            <person name="Islam M.M."/>
            <person name="Ahmed B."/>
            <person name="Halim A."/>
            <person name="Hossen Q.M.M."/>
            <person name="Hossain M.Z."/>
            <person name="Ahmed R."/>
            <person name="Khan M.M."/>
            <person name="Islam R."/>
            <person name="Rashid M.M."/>
            <person name="Khan S.A."/>
            <person name="Rahman M.S."/>
            <person name="Alam M."/>
        </authorList>
    </citation>
    <scope>NUCLEOTIDE SEQUENCE [LARGE SCALE GENOMIC DNA]</scope>
    <source>
        <strain evidence="2">cv. CVL-1</strain>
        <tissue evidence="1">Whole seedling</tissue>
    </source>
</reference>
<sequence>MDDSSLLPRITAPNHFDNGGMEHQHQVMVERSTFIFQIPWENLHLEIRKTKESLPSLNSMWLKHFVERSRLRLNEISAPGK</sequence>